<gene>
    <name evidence="2" type="ORF">ILUMI_18625</name>
</gene>
<comment type="caution">
    <text evidence="2">The sequence shown here is derived from an EMBL/GenBank/DDBJ whole genome shotgun (WGS) entry which is preliminary data.</text>
</comment>
<dbReference type="AlphaFoldDB" id="A0A8K0G6P5"/>
<proteinExistence type="predicted"/>
<evidence type="ECO:0000313" key="3">
    <source>
        <dbReference type="Proteomes" id="UP000801492"/>
    </source>
</evidence>
<sequence>MASACRLINLTDHGNLKPRSGKGGKSLLDHRASRVANQRNPCELAKDKNNFRLQRRMCGA</sequence>
<name>A0A8K0G6P5_IGNLU</name>
<feature type="region of interest" description="Disordered" evidence="1">
    <location>
        <begin position="12"/>
        <end position="34"/>
    </location>
</feature>
<reference evidence="2" key="1">
    <citation type="submission" date="2019-08" db="EMBL/GenBank/DDBJ databases">
        <title>The genome of the North American firefly Photinus pyralis.</title>
        <authorList>
            <consortium name="Photinus pyralis genome working group"/>
            <person name="Fallon T.R."/>
            <person name="Sander Lower S.E."/>
            <person name="Weng J.-K."/>
        </authorList>
    </citation>
    <scope>NUCLEOTIDE SEQUENCE</scope>
    <source>
        <strain evidence="2">TRF0915ILg1</strain>
        <tissue evidence="2">Whole body</tissue>
    </source>
</reference>
<feature type="non-terminal residue" evidence="2">
    <location>
        <position position="60"/>
    </location>
</feature>
<evidence type="ECO:0000313" key="2">
    <source>
        <dbReference type="EMBL" id="KAF2887548.1"/>
    </source>
</evidence>
<evidence type="ECO:0000256" key="1">
    <source>
        <dbReference type="SAM" id="MobiDB-lite"/>
    </source>
</evidence>
<dbReference type="EMBL" id="VTPC01082921">
    <property type="protein sequence ID" value="KAF2887548.1"/>
    <property type="molecule type" value="Genomic_DNA"/>
</dbReference>
<dbReference type="Proteomes" id="UP000801492">
    <property type="component" value="Unassembled WGS sequence"/>
</dbReference>
<protein>
    <submittedName>
        <fullName evidence="2">Uncharacterized protein</fullName>
    </submittedName>
</protein>
<accession>A0A8K0G6P5</accession>
<organism evidence="2 3">
    <name type="scientific">Ignelater luminosus</name>
    <name type="common">Cucubano</name>
    <name type="synonym">Pyrophorus luminosus</name>
    <dbReference type="NCBI Taxonomy" id="2038154"/>
    <lineage>
        <taxon>Eukaryota</taxon>
        <taxon>Metazoa</taxon>
        <taxon>Ecdysozoa</taxon>
        <taxon>Arthropoda</taxon>
        <taxon>Hexapoda</taxon>
        <taxon>Insecta</taxon>
        <taxon>Pterygota</taxon>
        <taxon>Neoptera</taxon>
        <taxon>Endopterygota</taxon>
        <taxon>Coleoptera</taxon>
        <taxon>Polyphaga</taxon>
        <taxon>Elateriformia</taxon>
        <taxon>Elateroidea</taxon>
        <taxon>Elateridae</taxon>
        <taxon>Agrypninae</taxon>
        <taxon>Pyrophorini</taxon>
        <taxon>Ignelater</taxon>
    </lineage>
</organism>
<keyword evidence="3" id="KW-1185">Reference proteome</keyword>